<keyword evidence="5" id="KW-0677">Repeat</keyword>
<feature type="binding site" evidence="9">
    <location>
        <position position="303"/>
    </location>
    <ligand>
        <name>3',5'-cyclic AMP</name>
        <dbReference type="ChEBI" id="CHEBI:58165"/>
        <label>1</label>
    </ligand>
</feature>
<dbReference type="EMBL" id="KN882026">
    <property type="protein sequence ID" value="KIY46598.1"/>
    <property type="molecule type" value="Genomic_DNA"/>
</dbReference>
<protein>
    <recommendedName>
        <fullName evidence="2 8">cAMP-dependent protein kinase regulatory subunit</fullName>
    </recommendedName>
</protein>
<reference evidence="12 13" key="1">
    <citation type="journal article" date="2015" name="Fungal Genet. Biol.">
        <title>Evolution of novel wood decay mechanisms in Agaricales revealed by the genome sequences of Fistulina hepatica and Cylindrobasidium torrendii.</title>
        <authorList>
            <person name="Floudas D."/>
            <person name="Held B.W."/>
            <person name="Riley R."/>
            <person name="Nagy L.G."/>
            <person name="Koehler G."/>
            <person name="Ransdell A.S."/>
            <person name="Younus H."/>
            <person name="Chow J."/>
            <person name="Chiniquy J."/>
            <person name="Lipzen A."/>
            <person name="Tritt A."/>
            <person name="Sun H."/>
            <person name="Haridas S."/>
            <person name="LaButti K."/>
            <person name="Ohm R.A."/>
            <person name="Kues U."/>
            <person name="Blanchette R.A."/>
            <person name="Grigoriev I.V."/>
            <person name="Minto R.E."/>
            <person name="Hibbett D.S."/>
        </authorList>
    </citation>
    <scope>NUCLEOTIDE SEQUENCE [LARGE SCALE GENOMIC DNA]</scope>
    <source>
        <strain evidence="12 13">ATCC 64428</strain>
    </source>
</reference>
<dbReference type="PANTHER" id="PTHR11635:SF152">
    <property type="entry name" value="CAMP-DEPENDENT PROTEIN KINASE TYPE I REGULATORY SUBUNIT-RELATED"/>
    <property type="match status" value="1"/>
</dbReference>
<evidence type="ECO:0000256" key="6">
    <source>
        <dbReference type="ARBA" id="ARBA00022741"/>
    </source>
</evidence>
<dbReference type="GO" id="GO:0034236">
    <property type="term" value="F:protein kinase A catalytic subunit binding"/>
    <property type="evidence" value="ECO:0007669"/>
    <property type="project" value="TreeGrafter"/>
</dbReference>
<evidence type="ECO:0000256" key="4">
    <source>
        <dbReference type="ARBA" id="ARBA00022566"/>
    </source>
</evidence>
<sequence>MSTFDTLVAELTRDVHRVQPKDALQYCSNWFQNRLEEQRGRTRDVLAQRAYAFNTDVPTEFFVDTPLGAMSTPSPFAQVPGPRPSMVPRRSIAPSTRDSPFGTLDVPGNALLSDPDRAPRPFFQVNPIPPKFYNNFPSYQALRPSDHLQPPAPSLMERRQSVSAESIAVETEAHQPLPFYPKTPDQIRRIKESIADNFTFRALDEEQTIGVINAMQEKQVAQDEVVIRQGTRGDLFYIVESGMLYVYQREEPLPSKWLSEPSSPDNVISGTQPPDHEVYGKKVNECPPGTSFGELALMYGHNRAASVVATKPSTLWSVNRITFRTIILGANHRRRSMYEQFLSSVPILSTLKVDERSKIADALYSEVYADGAAVVKEGDEGKMFFFVEEGEARVTKKQHTEDGSTRQIEVGLLKKGDYFGELALLKSGTRQATVSAVYRTDPQQPKLKVAALDVDAFTRLLGPLRELMLSRADGYTSPRPSIP</sequence>
<gene>
    <name evidence="12" type="ORF">FISHEDRAFT_46913</name>
</gene>
<keyword evidence="7 8" id="KW-0114">cAMP</keyword>
<dbReference type="InterPro" id="IPR003117">
    <property type="entry name" value="cAMP_dep_PK_reg_su_I/II_a/b"/>
</dbReference>
<dbReference type="SUPFAM" id="SSF51206">
    <property type="entry name" value="cAMP-binding domain-like"/>
    <property type="match status" value="2"/>
</dbReference>
<evidence type="ECO:0000313" key="12">
    <source>
        <dbReference type="EMBL" id="KIY46598.1"/>
    </source>
</evidence>
<evidence type="ECO:0000313" key="13">
    <source>
        <dbReference type="Proteomes" id="UP000054144"/>
    </source>
</evidence>
<dbReference type="PANTHER" id="PTHR11635">
    <property type="entry name" value="CAMP-DEPENDENT PROTEIN KINASE REGULATORY CHAIN"/>
    <property type="match status" value="1"/>
</dbReference>
<dbReference type="InterPro" id="IPR018488">
    <property type="entry name" value="cNMP-bd_CS"/>
</dbReference>
<dbReference type="PROSITE" id="PS50042">
    <property type="entry name" value="CNMP_BINDING_3"/>
    <property type="match status" value="2"/>
</dbReference>
<evidence type="ECO:0000256" key="9">
    <source>
        <dbReference type="PIRSR" id="PIRSR000548-1"/>
    </source>
</evidence>
<dbReference type="PROSITE" id="PS00888">
    <property type="entry name" value="CNMP_BINDING_1"/>
    <property type="match status" value="2"/>
</dbReference>
<dbReference type="GO" id="GO:0030552">
    <property type="term" value="F:cAMP binding"/>
    <property type="evidence" value="ECO:0007669"/>
    <property type="project" value="UniProtKB-KW"/>
</dbReference>
<keyword evidence="12" id="KW-0418">Kinase</keyword>
<evidence type="ECO:0000256" key="8">
    <source>
        <dbReference type="PIRNR" id="PIRNR000548"/>
    </source>
</evidence>
<organism evidence="12 13">
    <name type="scientific">Fistulina hepatica ATCC 64428</name>
    <dbReference type="NCBI Taxonomy" id="1128425"/>
    <lineage>
        <taxon>Eukaryota</taxon>
        <taxon>Fungi</taxon>
        <taxon>Dikarya</taxon>
        <taxon>Basidiomycota</taxon>
        <taxon>Agaricomycotina</taxon>
        <taxon>Agaricomycetes</taxon>
        <taxon>Agaricomycetidae</taxon>
        <taxon>Agaricales</taxon>
        <taxon>Fistulinaceae</taxon>
        <taxon>Fistulina</taxon>
    </lineage>
</organism>
<dbReference type="CDD" id="cd00038">
    <property type="entry name" value="CAP_ED"/>
    <property type="match status" value="2"/>
</dbReference>
<dbReference type="GO" id="GO:0005829">
    <property type="term" value="C:cytosol"/>
    <property type="evidence" value="ECO:0007669"/>
    <property type="project" value="TreeGrafter"/>
</dbReference>
<dbReference type="CDD" id="cd12098">
    <property type="entry name" value="DD_R_ScPKA-like"/>
    <property type="match status" value="1"/>
</dbReference>
<name>A0A0D7A712_9AGAR</name>
<dbReference type="Proteomes" id="UP000054144">
    <property type="component" value="Unassembled WGS sequence"/>
</dbReference>
<keyword evidence="6 8" id="KW-0547">Nucleotide-binding</keyword>
<dbReference type="SMART" id="SM00394">
    <property type="entry name" value="RIIa"/>
    <property type="match status" value="1"/>
</dbReference>
<dbReference type="InterPro" id="IPR014710">
    <property type="entry name" value="RmlC-like_jellyroll"/>
</dbReference>
<dbReference type="PROSITE" id="PS00889">
    <property type="entry name" value="CNMP_BINDING_2"/>
    <property type="match status" value="2"/>
</dbReference>
<evidence type="ECO:0000256" key="5">
    <source>
        <dbReference type="ARBA" id="ARBA00022737"/>
    </source>
</evidence>
<feature type="domain" description="Cyclic nucleotide-binding" evidence="11">
    <location>
        <begin position="199"/>
        <end position="344"/>
    </location>
</feature>
<keyword evidence="13" id="KW-1185">Reference proteome</keyword>
<evidence type="ECO:0000256" key="3">
    <source>
        <dbReference type="ARBA" id="ARBA00022553"/>
    </source>
</evidence>
<accession>A0A0D7A712</accession>
<proteinExistence type="inferred from homology"/>
<evidence type="ECO:0000259" key="11">
    <source>
        <dbReference type="PROSITE" id="PS50042"/>
    </source>
</evidence>
<keyword evidence="12" id="KW-0808">Transferase</keyword>
<dbReference type="AlphaFoldDB" id="A0A0D7A712"/>
<feature type="binding site" evidence="9">
    <location>
        <position position="421"/>
    </location>
    <ligand>
        <name>3',5'-cyclic AMP</name>
        <dbReference type="ChEBI" id="CHEBI:58165"/>
        <label>2</label>
    </ligand>
</feature>
<evidence type="ECO:0000256" key="7">
    <source>
        <dbReference type="ARBA" id="ARBA00023149"/>
    </source>
</evidence>
<dbReference type="OrthoDB" id="417078at2759"/>
<dbReference type="GO" id="GO:0005952">
    <property type="term" value="C:cAMP-dependent protein kinase complex"/>
    <property type="evidence" value="ECO:0007669"/>
    <property type="project" value="InterPro"/>
</dbReference>
<feature type="binding site" evidence="9">
    <location>
        <position position="294"/>
    </location>
    <ligand>
        <name>3',5'-cyclic AMP</name>
        <dbReference type="ChEBI" id="CHEBI:58165"/>
        <label>1</label>
    </ligand>
</feature>
<dbReference type="SMART" id="SM00100">
    <property type="entry name" value="cNMP"/>
    <property type="match status" value="2"/>
</dbReference>
<dbReference type="InterPro" id="IPR012198">
    <property type="entry name" value="cAMP_dep_PK_reg_su"/>
</dbReference>
<evidence type="ECO:0000256" key="10">
    <source>
        <dbReference type="SAM" id="MobiDB-lite"/>
    </source>
</evidence>
<dbReference type="InterPro" id="IPR000595">
    <property type="entry name" value="cNMP-bd_dom"/>
</dbReference>
<dbReference type="PRINTS" id="PR00103">
    <property type="entry name" value="CAMPKINASE"/>
</dbReference>
<keyword evidence="4 8" id="KW-0116">cAMP-binding</keyword>
<keyword evidence="3" id="KW-0597">Phosphoprotein</keyword>
<dbReference type="GO" id="GO:0004862">
    <property type="term" value="F:cAMP-dependent protein kinase inhibitor activity"/>
    <property type="evidence" value="ECO:0007669"/>
    <property type="project" value="TreeGrafter"/>
</dbReference>
<feature type="region of interest" description="Disordered" evidence="10">
    <location>
        <begin position="75"/>
        <end position="104"/>
    </location>
</feature>
<dbReference type="Pfam" id="PF02197">
    <property type="entry name" value="RIIa"/>
    <property type="match status" value="1"/>
</dbReference>
<dbReference type="PIRSF" id="PIRSF000548">
    <property type="entry name" value="PK_regulatory"/>
    <property type="match status" value="1"/>
</dbReference>
<dbReference type="GO" id="GO:0016301">
    <property type="term" value="F:kinase activity"/>
    <property type="evidence" value="ECO:0007669"/>
    <property type="project" value="UniProtKB-KW"/>
</dbReference>
<dbReference type="InterPro" id="IPR050503">
    <property type="entry name" value="cAMP-dep_PK_reg_su-like"/>
</dbReference>
<dbReference type="Pfam" id="PF00027">
    <property type="entry name" value="cNMP_binding"/>
    <property type="match status" value="2"/>
</dbReference>
<dbReference type="Gene3D" id="2.60.120.10">
    <property type="entry name" value="Jelly Rolls"/>
    <property type="match status" value="2"/>
</dbReference>
<dbReference type="InterPro" id="IPR018490">
    <property type="entry name" value="cNMP-bd_dom_sf"/>
</dbReference>
<evidence type="ECO:0000256" key="2">
    <source>
        <dbReference type="ARBA" id="ARBA00020355"/>
    </source>
</evidence>
<comment type="similarity">
    <text evidence="1 8">Belongs to the cAMP-dependent kinase regulatory chain family.</text>
</comment>
<evidence type="ECO:0000256" key="1">
    <source>
        <dbReference type="ARBA" id="ARBA00005753"/>
    </source>
</evidence>
<comment type="subunit">
    <text evidence="8">Tetramer, composed of 2 regulatory (R) and 2 catalytic (C) subunits. In the presence of cAMP it dissociates into 2 active monomeric C subunits and an R dimer.</text>
</comment>
<feature type="domain" description="Cyclic nucleotide-binding" evidence="11">
    <location>
        <begin position="347"/>
        <end position="478"/>
    </location>
</feature>
<feature type="binding site" evidence="9">
    <location>
        <position position="430"/>
    </location>
    <ligand>
        <name>3',5'-cyclic AMP</name>
        <dbReference type="ChEBI" id="CHEBI:58165"/>
        <label>2</label>
    </ligand>
</feature>